<dbReference type="EMBL" id="AGNL01005729">
    <property type="protein sequence ID" value="EJK72507.1"/>
    <property type="molecule type" value="Genomic_DNA"/>
</dbReference>
<feature type="region of interest" description="Disordered" evidence="1">
    <location>
        <begin position="1"/>
        <end position="49"/>
    </location>
</feature>
<sequence>MRNRDLSRKQFEPPLKAASKHPSYYAGRQRGRFPYTTRNSPPARPNAPRILNTEMQGIPLKYPRADTTRYPRIPGILQYSLVTLHLLWAPKHFCFEIRPNPALKALLWREIPN</sequence>
<evidence type="ECO:0000313" key="2">
    <source>
        <dbReference type="EMBL" id="EJK72507.1"/>
    </source>
</evidence>
<gene>
    <name evidence="2" type="ORF">THAOC_05959</name>
</gene>
<evidence type="ECO:0000313" key="3">
    <source>
        <dbReference type="Proteomes" id="UP000266841"/>
    </source>
</evidence>
<reference evidence="2 3" key="1">
    <citation type="journal article" date="2012" name="Genome Biol.">
        <title>Genome and low-iron response of an oceanic diatom adapted to chronic iron limitation.</title>
        <authorList>
            <person name="Lommer M."/>
            <person name="Specht M."/>
            <person name="Roy A.S."/>
            <person name="Kraemer L."/>
            <person name="Andreson R."/>
            <person name="Gutowska M.A."/>
            <person name="Wolf J."/>
            <person name="Bergner S.V."/>
            <person name="Schilhabel M.B."/>
            <person name="Klostermeier U.C."/>
            <person name="Beiko R.G."/>
            <person name="Rosenstiel P."/>
            <person name="Hippler M."/>
            <person name="Laroche J."/>
        </authorList>
    </citation>
    <scope>NUCLEOTIDE SEQUENCE [LARGE SCALE GENOMIC DNA]</scope>
    <source>
        <strain evidence="2 3">CCMP1005</strain>
    </source>
</reference>
<evidence type="ECO:0000256" key="1">
    <source>
        <dbReference type="SAM" id="MobiDB-lite"/>
    </source>
</evidence>
<feature type="compositionally biased region" description="Basic and acidic residues" evidence="1">
    <location>
        <begin position="1"/>
        <end position="11"/>
    </location>
</feature>
<protein>
    <submittedName>
        <fullName evidence="2">Uncharacterized protein</fullName>
    </submittedName>
</protein>
<keyword evidence="3" id="KW-1185">Reference proteome</keyword>
<dbReference type="Proteomes" id="UP000266841">
    <property type="component" value="Unassembled WGS sequence"/>
</dbReference>
<proteinExistence type="predicted"/>
<feature type="compositionally biased region" description="Low complexity" evidence="1">
    <location>
        <begin position="38"/>
        <end position="49"/>
    </location>
</feature>
<comment type="caution">
    <text evidence="2">The sequence shown here is derived from an EMBL/GenBank/DDBJ whole genome shotgun (WGS) entry which is preliminary data.</text>
</comment>
<name>K0TM92_THAOC</name>
<accession>K0TM92</accession>
<dbReference type="AlphaFoldDB" id="K0TM92"/>
<organism evidence="2 3">
    <name type="scientific">Thalassiosira oceanica</name>
    <name type="common">Marine diatom</name>
    <dbReference type="NCBI Taxonomy" id="159749"/>
    <lineage>
        <taxon>Eukaryota</taxon>
        <taxon>Sar</taxon>
        <taxon>Stramenopiles</taxon>
        <taxon>Ochrophyta</taxon>
        <taxon>Bacillariophyta</taxon>
        <taxon>Coscinodiscophyceae</taxon>
        <taxon>Thalassiosirophycidae</taxon>
        <taxon>Thalassiosirales</taxon>
        <taxon>Thalassiosiraceae</taxon>
        <taxon>Thalassiosira</taxon>
    </lineage>
</organism>